<reference evidence="3 4" key="1">
    <citation type="submission" date="2020-02" db="EMBL/GenBank/DDBJ databases">
        <authorList>
            <person name="Gao J."/>
            <person name="Sun J."/>
        </authorList>
    </citation>
    <scope>NUCLEOTIDE SEQUENCE [LARGE SCALE GENOMIC DNA]</scope>
    <source>
        <strain evidence="3 4">7124</strain>
    </source>
</reference>
<gene>
    <name evidence="2" type="primary">sspI</name>
    <name evidence="3" type="ORF">G5B47_19875</name>
</gene>
<comment type="similarity">
    <text evidence="2">Belongs to the SspI family.</text>
</comment>
<evidence type="ECO:0000256" key="1">
    <source>
        <dbReference type="ARBA" id="ARBA00022969"/>
    </source>
</evidence>
<evidence type="ECO:0000313" key="4">
    <source>
        <dbReference type="Proteomes" id="UP000480151"/>
    </source>
</evidence>
<proteinExistence type="evidence at transcript level"/>
<organism evidence="3 4">
    <name type="scientific">Paenibacillus apii</name>
    <dbReference type="NCBI Taxonomy" id="1850370"/>
    <lineage>
        <taxon>Bacteria</taxon>
        <taxon>Bacillati</taxon>
        <taxon>Bacillota</taxon>
        <taxon>Bacilli</taxon>
        <taxon>Bacillales</taxon>
        <taxon>Paenibacillaceae</taxon>
        <taxon>Paenibacillus</taxon>
    </lineage>
</organism>
<dbReference type="AlphaFoldDB" id="A0A6M1PSE9"/>
<sequence>MSITLDLRQAIIHKVHGQSKEDLREMIDGSIDGPEAALPGLGAVFEMIWKDLDPAKKDEIVSLLHEHLKSETPGSLTTGK</sequence>
<dbReference type="GO" id="GO:0030436">
    <property type="term" value="P:asexual sporulation"/>
    <property type="evidence" value="ECO:0007669"/>
    <property type="project" value="UniProtKB-UniRule"/>
</dbReference>
<comment type="subcellular location">
    <subcellularLocation>
        <location evidence="2">Spore core</location>
    </subcellularLocation>
</comment>
<dbReference type="EMBL" id="JAAKGU010000011">
    <property type="protein sequence ID" value="NGM84663.1"/>
    <property type="molecule type" value="Genomic_DNA"/>
</dbReference>
<accession>A0A6M1PSE9</accession>
<evidence type="ECO:0000256" key="2">
    <source>
        <dbReference type="HAMAP-Rule" id="MF_00669"/>
    </source>
</evidence>
<comment type="induction">
    <text evidence="2">Expressed only in the forespore compartment of sporulating cells.</text>
</comment>
<keyword evidence="4" id="KW-1185">Reference proteome</keyword>
<dbReference type="Pfam" id="PF14098">
    <property type="entry name" value="SSPI"/>
    <property type="match status" value="1"/>
</dbReference>
<name>A0A6M1PSE9_9BACL</name>
<protein>
    <recommendedName>
        <fullName evidence="2">Small, acid-soluble spore protein I</fullName>
        <shortName evidence="2">SASP I</shortName>
    </recommendedName>
</protein>
<dbReference type="RefSeq" id="WP_165101852.1">
    <property type="nucleotide sequence ID" value="NZ_JAAKGU010000011.1"/>
</dbReference>
<comment type="caution">
    <text evidence="3">The sequence shown here is derived from an EMBL/GenBank/DDBJ whole genome shotgun (WGS) entry which is preliminary data.</text>
</comment>
<keyword evidence="1 2" id="KW-0749">Sporulation</keyword>
<evidence type="ECO:0000313" key="3">
    <source>
        <dbReference type="EMBL" id="NGM84663.1"/>
    </source>
</evidence>
<dbReference type="GO" id="GO:0030435">
    <property type="term" value="P:sporulation resulting in formation of a cellular spore"/>
    <property type="evidence" value="ECO:0007669"/>
    <property type="project" value="UniProtKB-KW"/>
</dbReference>
<dbReference type="InterPro" id="IPR017525">
    <property type="entry name" value="SspI"/>
</dbReference>
<dbReference type="HAMAP" id="MF_00669">
    <property type="entry name" value="SspI"/>
    <property type="match status" value="1"/>
</dbReference>
<dbReference type="Proteomes" id="UP000480151">
    <property type="component" value="Unassembled WGS sequence"/>
</dbReference>